<accession>A0A2J7YNI0</accession>
<name>A0A2J7YNI0_STRMQ</name>
<protein>
    <submittedName>
        <fullName evidence="1">Uncharacterized protein</fullName>
    </submittedName>
</protein>
<dbReference type="Proteomes" id="UP000236520">
    <property type="component" value="Unassembled WGS sequence"/>
</dbReference>
<gene>
    <name evidence="1" type="ORF">SMF913_25046</name>
</gene>
<dbReference type="EMBL" id="LJIW01000002">
    <property type="protein sequence ID" value="PNG89581.1"/>
    <property type="molecule type" value="Genomic_DNA"/>
</dbReference>
<proteinExistence type="predicted"/>
<sequence>MSERAEEALGRVLVLIAGGQQDDYSPRIVTITSAAVRVTIAGAVSDPCASRKALIQSTTTRP</sequence>
<keyword evidence="2" id="KW-1185">Reference proteome</keyword>
<evidence type="ECO:0000313" key="1">
    <source>
        <dbReference type="EMBL" id="PNG89581.1"/>
    </source>
</evidence>
<reference evidence="1 2" key="1">
    <citation type="submission" date="2015-09" db="EMBL/GenBank/DDBJ databases">
        <title>Genome sequence, genome mining and natural product profiling of a biocontrol bacterium Streptomyces malaysiensis F913.</title>
        <authorList>
            <person name="Xu Y."/>
            <person name="Wei J."/>
            <person name="Xie J."/>
            <person name="Li T."/>
            <person name="Zhou Z."/>
        </authorList>
    </citation>
    <scope>NUCLEOTIDE SEQUENCE [LARGE SCALE GENOMIC DNA]</scope>
    <source>
        <strain evidence="1 2">F913</strain>
    </source>
</reference>
<organism evidence="1 2">
    <name type="scientific">Streptomyces malaysiensis</name>
    <dbReference type="NCBI Taxonomy" id="92644"/>
    <lineage>
        <taxon>Bacteria</taxon>
        <taxon>Bacillati</taxon>
        <taxon>Actinomycetota</taxon>
        <taxon>Actinomycetes</taxon>
        <taxon>Kitasatosporales</taxon>
        <taxon>Streptomycetaceae</taxon>
        <taxon>Streptomyces</taxon>
        <taxon>Streptomyces violaceusniger group</taxon>
    </lineage>
</organism>
<evidence type="ECO:0000313" key="2">
    <source>
        <dbReference type="Proteomes" id="UP000236520"/>
    </source>
</evidence>
<dbReference type="AlphaFoldDB" id="A0A2J7YNI0"/>
<comment type="caution">
    <text evidence="1">The sequence shown here is derived from an EMBL/GenBank/DDBJ whole genome shotgun (WGS) entry which is preliminary data.</text>
</comment>
<dbReference type="RefSeq" id="WP_102935652.1">
    <property type="nucleotide sequence ID" value="NZ_BAAAHF010000035.1"/>
</dbReference>